<gene>
    <name evidence="1" type="ORF">S03H2_72895</name>
</gene>
<comment type="caution">
    <text evidence="1">The sequence shown here is derived from an EMBL/GenBank/DDBJ whole genome shotgun (WGS) entry which is preliminary data.</text>
</comment>
<protein>
    <submittedName>
        <fullName evidence="1">Uncharacterized protein</fullName>
    </submittedName>
</protein>
<proteinExistence type="predicted"/>
<evidence type="ECO:0000313" key="1">
    <source>
        <dbReference type="EMBL" id="GAH94628.1"/>
    </source>
</evidence>
<dbReference type="EMBL" id="BARU01049591">
    <property type="protein sequence ID" value="GAH94628.1"/>
    <property type="molecule type" value="Genomic_DNA"/>
</dbReference>
<feature type="non-terminal residue" evidence="1">
    <location>
        <position position="1"/>
    </location>
</feature>
<accession>X1LKI3</accession>
<sequence>NAIDALISKKLVAETSAKRIFIKIKFKDRYFLR</sequence>
<name>X1LKI3_9ZZZZ</name>
<reference evidence="1" key="1">
    <citation type="journal article" date="2014" name="Front. Microbiol.">
        <title>High frequency of phylogenetically diverse reductive dehalogenase-homologous genes in deep subseafloor sedimentary metagenomes.</title>
        <authorList>
            <person name="Kawai M."/>
            <person name="Futagami T."/>
            <person name="Toyoda A."/>
            <person name="Takaki Y."/>
            <person name="Nishi S."/>
            <person name="Hori S."/>
            <person name="Arai W."/>
            <person name="Tsubouchi T."/>
            <person name="Morono Y."/>
            <person name="Uchiyama I."/>
            <person name="Ito T."/>
            <person name="Fujiyama A."/>
            <person name="Inagaki F."/>
            <person name="Takami H."/>
        </authorList>
    </citation>
    <scope>NUCLEOTIDE SEQUENCE</scope>
    <source>
        <strain evidence="1">Expedition CK06-06</strain>
    </source>
</reference>
<organism evidence="1">
    <name type="scientific">marine sediment metagenome</name>
    <dbReference type="NCBI Taxonomy" id="412755"/>
    <lineage>
        <taxon>unclassified sequences</taxon>
        <taxon>metagenomes</taxon>
        <taxon>ecological metagenomes</taxon>
    </lineage>
</organism>
<dbReference type="AlphaFoldDB" id="X1LKI3"/>